<keyword evidence="2" id="KW-0802">TPR repeat</keyword>
<reference evidence="3 4" key="1">
    <citation type="submission" date="2018-09" db="EMBL/GenBank/DDBJ databases">
        <authorList>
            <person name="Grouzdev D.S."/>
            <person name="Krutkina M.S."/>
        </authorList>
    </citation>
    <scope>NUCLEOTIDE SEQUENCE [LARGE SCALE GENOMIC DNA]</scope>
    <source>
        <strain evidence="3 4">RmlP001</strain>
    </source>
</reference>
<dbReference type="InterPro" id="IPR011990">
    <property type="entry name" value="TPR-like_helical_dom_sf"/>
</dbReference>
<dbReference type="RefSeq" id="WP_129219593.1">
    <property type="nucleotide sequence ID" value="NZ_QYBC01000010.1"/>
</dbReference>
<dbReference type="PANTHER" id="PTHR45641">
    <property type="entry name" value="TETRATRICOPEPTIDE REPEAT PROTEIN (AFU_ORTHOLOGUE AFUA_6G03870)"/>
    <property type="match status" value="1"/>
</dbReference>
<dbReference type="InterPro" id="IPR019734">
    <property type="entry name" value="TPR_rpt"/>
</dbReference>
<keyword evidence="1" id="KW-0677">Repeat</keyword>
<dbReference type="Pfam" id="PF13424">
    <property type="entry name" value="TPR_12"/>
    <property type="match status" value="3"/>
</dbReference>
<dbReference type="AlphaFoldDB" id="A0A4Q2RFI2"/>
<keyword evidence="4" id="KW-1185">Reference proteome</keyword>
<evidence type="ECO:0000256" key="1">
    <source>
        <dbReference type="ARBA" id="ARBA00022737"/>
    </source>
</evidence>
<dbReference type="SMART" id="SM00028">
    <property type="entry name" value="TPR"/>
    <property type="match status" value="6"/>
</dbReference>
<gene>
    <name evidence="3" type="ORF">D3272_12795</name>
</gene>
<evidence type="ECO:0000313" key="3">
    <source>
        <dbReference type="EMBL" id="RYB04332.1"/>
    </source>
</evidence>
<dbReference type="Gene3D" id="1.25.40.10">
    <property type="entry name" value="Tetratricopeptide repeat domain"/>
    <property type="match status" value="2"/>
</dbReference>
<dbReference type="SUPFAM" id="SSF48452">
    <property type="entry name" value="TPR-like"/>
    <property type="match status" value="2"/>
</dbReference>
<evidence type="ECO:0000256" key="2">
    <source>
        <dbReference type="ARBA" id="ARBA00022803"/>
    </source>
</evidence>
<comment type="caution">
    <text evidence="3">The sequence shown here is derived from an EMBL/GenBank/DDBJ whole genome shotgun (WGS) entry which is preliminary data.</text>
</comment>
<evidence type="ECO:0000313" key="4">
    <source>
        <dbReference type="Proteomes" id="UP000289411"/>
    </source>
</evidence>
<reference evidence="3 4" key="2">
    <citation type="submission" date="2019-02" db="EMBL/GenBank/DDBJ databases">
        <title>'Lichenibacterium ramalinii' gen. nov. sp. nov., 'Lichenibacterium minor' gen. nov. sp. nov.</title>
        <authorList>
            <person name="Pankratov T."/>
        </authorList>
    </citation>
    <scope>NUCLEOTIDE SEQUENCE [LARGE SCALE GENOMIC DNA]</scope>
    <source>
        <strain evidence="3 4">RmlP001</strain>
    </source>
</reference>
<dbReference type="SUPFAM" id="SSF52540">
    <property type="entry name" value="P-loop containing nucleoside triphosphate hydrolases"/>
    <property type="match status" value="1"/>
</dbReference>
<dbReference type="PANTHER" id="PTHR45641:SF19">
    <property type="entry name" value="NEPHROCYSTIN-3"/>
    <property type="match status" value="1"/>
</dbReference>
<sequence length="905" mass="98382">MRPDEVPAAVRLSHEIPKPKDWQSFERGCLILFRAELRDPTMQSFGRGGQNQRGIDLVGRRENRPGHSVGVQCRRTTKHDSPEKILSDCRAAIGLGLDLKELIFATTAPNDVKATLTARTVENELRADGHDLRVVILGWGNLEEMIARHEEAYRFFFPAVRPDVPDPVAKAEAHLATMPLDALPDGGLPSLHLLPWPRNLSFVGRKCDLLSLARQLHANRAAAVGQSPVLTGMGGLGKSQLAVEFAYRYGHWFAGGVFWVDCAVPSAVAEAVAACGLVLYPNQPGFSARPLPERVALVRDAWAGNLPRLLIFDNCEDEALVDAWAPKAGGCRVLITARRQSWSAARGIVAVPLGILERCEGLALLRHHRPDLRINDPDLDAIAEELGDLPLALELAGRYLARYRDESAGVPHAYLDALRADLLTHASLAVEDPEAPGQTRPLTPHEANLARTFLVSLNRLRVERPDDALARDLFGRAACLSPGAPIPRFLLKRCAGIEPEDAAAGLPFADALTRLAELALVEPAREGAIVLHRLLAAFGRARLDQGSTVRSAVQETLAAEARHWLLHNDPSPLRTWSVHLIAAAVEARRDGTLTAARLVNEASYYSLLEGDPKLGQSLIQDTLPRLEANFGRNHHMVAVILGTLGKVQSSVTDLAAAEASHTRALDIFEGAEDPDQSQIAVTLGNLGNVQRERGDLESAEASHTRALEIKEKLFVLAPNSPSIARSLGNLAIVQRQRGKLVEAEASQTRVLVILRNSYGRKHPDVARAFLNLGNVQLERGKLPSAQANQKRALAILRKIHLGDHSIIAYALGGLGNVQEIRGDLAGAEASQTRALAMKERLFGLDHPEVAITLTNLGGVHRSQGRTAEAYAECSRALPILTKAFGEQHAHTLEARKLIEELDGKT</sequence>
<protein>
    <submittedName>
        <fullName evidence="3">Tetratricopeptide repeat protein</fullName>
    </submittedName>
</protein>
<dbReference type="Gene3D" id="3.40.50.300">
    <property type="entry name" value="P-loop containing nucleotide triphosphate hydrolases"/>
    <property type="match status" value="1"/>
</dbReference>
<organism evidence="3 4">
    <name type="scientific">Lichenibacterium ramalinae</name>
    <dbReference type="NCBI Taxonomy" id="2316527"/>
    <lineage>
        <taxon>Bacteria</taxon>
        <taxon>Pseudomonadati</taxon>
        <taxon>Pseudomonadota</taxon>
        <taxon>Alphaproteobacteria</taxon>
        <taxon>Hyphomicrobiales</taxon>
        <taxon>Lichenihabitantaceae</taxon>
        <taxon>Lichenibacterium</taxon>
    </lineage>
</organism>
<dbReference type="OrthoDB" id="7281435at2"/>
<accession>A0A4Q2RFI2</accession>
<dbReference type="EMBL" id="QYBC01000010">
    <property type="protein sequence ID" value="RYB04332.1"/>
    <property type="molecule type" value="Genomic_DNA"/>
</dbReference>
<name>A0A4Q2RFI2_9HYPH</name>
<dbReference type="InterPro" id="IPR027417">
    <property type="entry name" value="P-loop_NTPase"/>
</dbReference>
<dbReference type="Proteomes" id="UP000289411">
    <property type="component" value="Unassembled WGS sequence"/>
</dbReference>
<proteinExistence type="predicted"/>